<accession>A0A1F4YES6</accession>
<protein>
    <recommendedName>
        <fullName evidence="4">Metal-dependent hydrolase</fullName>
    </recommendedName>
</protein>
<reference evidence="2 3" key="1">
    <citation type="journal article" date="2016" name="Nat. Commun.">
        <title>Thousands of microbial genomes shed light on interconnected biogeochemical processes in an aquifer system.</title>
        <authorList>
            <person name="Anantharaman K."/>
            <person name="Brown C.T."/>
            <person name="Hug L.A."/>
            <person name="Sharon I."/>
            <person name="Castelle C.J."/>
            <person name="Probst A.J."/>
            <person name="Thomas B.C."/>
            <person name="Singh A."/>
            <person name="Wilkins M.J."/>
            <person name="Karaoz U."/>
            <person name="Brodie E.L."/>
            <person name="Williams K.H."/>
            <person name="Hubbard S.S."/>
            <person name="Banfield J.F."/>
        </authorList>
    </citation>
    <scope>NUCLEOTIDE SEQUENCE [LARGE SCALE GENOMIC DNA]</scope>
</reference>
<keyword evidence="1" id="KW-1133">Transmembrane helix</keyword>
<feature type="transmembrane region" description="Helical" evidence="1">
    <location>
        <begin position="67"/>
        <end position="90"/>
    </location>
</feature>
<dbReference type="AlphaFoldDB" id="A0A1F4YES6"/>
<organism evidence="2 3">
    <name type="scientific">Candidatus Amesbacteria bacterium RIFCSPHIGHO2_01_FULL_48_32b</name>
    <dbReference type="NCBI Taxonomy" id="1797253"/>
    <lineage>
        <taxon>Bacteria</taxon>
        <taxon>Candidatus Amesiibacteriota</taxon>
    </lineage>
</organism>
<keyword evidence="1" id="KW-0472">Membrane</keyword>
<proteinExistence type="predicted"/>
<sequence length="145" mass="16431">MTFVTHILVVAAGVQLLGLEGLDAMWAYVFGVAVDLDHAVKVPAYINRIGWKRKKHYNWRTSLQEPVSLLWVVPFSIAVRSAVPSVFFVAHMTLDYLVSYEKRPFWPFSGFVTKGIWLGRSDKLKEIVVAAMFGCINLLLWSTSK</sequence>
<evidence type="ECO:0000256" key="1">
    <source>
        <dbReference type="SAM" id="Phobius"/>
    </source>
</evidence>
<dbReference type="Proteomes" id="UP000178176">
    <property type="component" value="Unassembled WGS sequence"/>
</dbReference>
<comment type="caution">
    <text evidence="2">The sequence shown here is derived from an EMBL/GenBank/DDBJ whole genome shotgun (WGS) entry which is preliminary data.</text>
</comment>
<evidence type="ECO:0000313" key="3">
    <source>
        <dbReference type="Proteomes" id="UP000178176"/>
    </source>
</evidence>
<evidence type="ECO:0008006" key="4">
    <source>
        <dbReference type="Google" id="ProtNLM"/>
    </source>
</evidence>
<dbReference type="EMBL" id="MEXH01000015">
    <property type="protein sequence ID" value="OGC92465.1"/>
    <property type="molecule type" value="Genomic_DNA"/>
</dbReference>
<evidence type="ECO:0000313" key="2">
    <source>
        <dbReference type="EMBL" id="OGC92465.1"/>
    </source>
</evidence>
<keyword evidence="1" id="KW-0812">Transmembrane</keyword>
<name>A0A1F4YES6_9BACT</name>
<gene>
    <name evidence="2" type="ORF">A2876_04185</name>
</gene>